<comment type="caution">
    <text evidence="8">The sequence shown here is derived from an EMBL/GenBank/DDBJ whole genome shotgun (WGS) entry which is preliminary data.</text>
</comment>
<dbReference type="GO" id="GO:0003899">
    <property type="term" value="F:DNA-directed RNA polymerase activity"/>
    <property type="evidence" value="ECO:0007669"/>
    <property type="project" value="InterPro"/>
</dbReference>
<sequence>MNAPPAFESFLLFEGEKKITINKDTKVPNACLFTINKEDHTLGNIIKSQLLKDPQVLFAGYKVPHPLEHKIIIRVQTTPDYSPQEAFTNAITDLISELSLLEERFRQMALATLWRLLLIVYEETQGIFWDRPAQETGISCPGVEGMPREHPRPTCVGEILRSERFPFAELQAVPAGAGLRLHSAGAALQKGEQSSLTGFEIQASASSSRLLPWIKGEPWTAGQSITQEMGAPTWAGAECQFYVPGKAATFTACQQVLLGAGGDQGDPLLFSKSKEKYVSKSLPDNGDYGLKEQGSKAWSPLGFQSQ</sequence>
<accession>A0A835TYF3</accession>
<evidence type="ECO:0000256" key="2">
    <source>
        <dbReference type="ARBA" id="ARBA00022478"/>
    </source>
</evidence>
<evidence type="ECO:0000256" key="1">
    <source>
        <dbReference type="ARBA" id="ARBA00004123"/>
    </source>
</evidence>
<feature type="non-terminal residue" evidence="8">
    <location>
        <position position="306"/>
    </location>
</feature>
<dbReference type="GO" id="GO:0006366">
    <property type="term" value="P:transcription by RNA polymerase II"/>
    <property type="evidence" value="ECO:0007669"/>
    <property type="project" value="InterPro"/>
</dbReference>
<evidence type="ECO:0000256" key="3">
    <source>
        <dbReference type="ARBA" id="ARBA00023163"/>
    </source>
</evidence>
<keyword evidence="3" id="KW-0804">Transcription</keyword>
<keyword evidence="2" id="KW-0240">DNA-directed RNA polymerase</keyword>
<proteinExistence type="inferred from homology"/>
<dbReference type="GO" id="GO:0005665">
    <property type="term" value="C:RNA polymerase II, core complex"/>
    <property type="evidence" value="ECO:0007669"/>
    <property type="project" value="InterPro"/>
</dbReference>
<dbReference type="GO" id="GO:0003677">
    <property type="term" value="F:DNA binding"/>
    <property type="evidence" value="ECO:0007669"/>
    <property type="project" value="InterPro"/>
</dbReference>
<reference evidence="8" key="1">
    <citation type="submission" date="2020-10" db="EMBL/GenBank/DDBJ databases">
        <title>Feather gene expression reveals the developmental basis of iridescence in African starlings.</title>
        <authorList>
            <person name="Rubenstein D.R."/>
        </authorList>
    </citation>
    <scope>NUCLEOTIDE SEQUENCE</scope>
    <source>
        <strain evidence="8">SS15</strain>
        <tissue evidence="8">Liver</tissue>
    </source>
</reference>
<dbReference type="Pfam" id="PF13656">
    <property type="entry name" value="RNA_pol_L_2"/>
    <property type="match status" value="1"/>
</dbReference>
<dbReference type="PROSITE" id="PS01154">
    <property type="entry name" value="RNA_POL_L_13KD"/>
    <property type="match status" value="1"/>
</dbReference>
<dbReference type="AlphaFoldDB" id="A0A835TYF3"/>
<dbReference type="Gene3D" id="3.30.1360.10">
    <property type="entry name" value="RNA polymerase, RBP11-like subunit"/>
    <property type="match status" value="1"/>
</dbReference>
<keyword evidence="10" id="KW-1185">Reference proteome</keyword>
<dbReference type="EMBL" id="JADDUC020000024">
    <property type="protein sequence ID" value="KAI1231906.1"/>
    <property type="molecule type" value="Genomic_DNA"/>
</dbReference>
<evidence type="ECO:0000313" key="9">
    <source>
        <dbReference type="EMBL" id="KAI1231906.1"/>
    </source>
</evidence>
<dbReference type="EMBL" id="JADDUC010000024">
    <property type="protein sequence ID" value="KAG0124631.1"/>
    <property type="molecule type" value="Genomic_DNA"/>
</dbReference>
<comment type="similarity">
    <text evidence="5">Belongs to the archaeal Rpo11/eukaryotic RPB11/RPC19 RNA polymerase subunit family.</text>
</comment>
<organism evidence="8">
    <name type="scientific">Lamprotornis superbus</name>
    <dbReference type="NCBI Taxonomy" id="245042"/>
    <lineage>
        <taxon>Eukaryota</taxon>
        <taxon>Metazoa</taxon>
        <taxon>Chordata</taxon>
        <taxon>Craniata</taxon>
        <taxon>Vertebrata</taxon>
        <taxon>Euteleostomi</taxon>
        <taxon>Archelosauria</taxon>
        <taxon>Archosauria</taxon>
        <taxon>Dinosauria</taxon>
        <taxon>Saurischia</taxon>
        <taxon>Theropoda</taxon>
        <taxon>Coelurosauria</taxon>
        <taxon>Aves</taxon>
        <taxon>Neognathae</taxon>
        <taxon>Neoaves</taxon>
        <taxon>Telluraves</taxon>
        <taxon>Australaves</taxon>
        <taxon>Passeriformes</taxon>
        <taxon>Sturnidae</taxon>
        <taxon>Lamprotornis</taxon>
    </lineage>
</organism>
<dbReference type="PANTHER" id="PTHR13946:SF16">
    <property type="entry name" value="DNA-DIRECTED RNA POLYMERASE II SUBUNIT RPB11"/>
    <property type="match status" value="1"/>
</dbReference>
<dbReference type="InterPro" id="IPR008193">
    <property type="entry name" value="RNA_pol_Rpb11_13-16kDa_CS"/>
</dbReference>
<evidence type="ECO:0000313" key="10">
    <source>
        <dbReference type="Proteomes" id="UP000618051"/>
    </source>
</evidence>
<feature type="region of interest" description="Disordered" evidence="6">
    <location>
        <begin position="280"/>
        <end position="306"/>
    </location>
</feature>
<reference evidence="9" key="3">
    <citation type="submission" date="2022-01" db="EMBL/GenBank/DDBJ databases">
        <authorList>
            <person name="Rubenstein D.R."/>
        </authorList>
    </citation>
    <scope>NUCLEOTIDE SEQUENCE</scope>
    <source>
        <strain evidence="9">SS15</strain>
        <tissue evidence="9">Liver</tissue>
    </source>
</reference>
<dbReference type="Proteomes" id="UP000618051">
    <property type="component" value="Unassembled WGS sequence"/>
</dbReference>
<dbReference type="GO" id="GO:0046983">
    <property type="term" value="F:protein dimerization activity"/>
    <property type="evidence" value="ECO:0007669"/>
    <property type="project" value="InterPro"/>
</dbReference>
<evidence type="ECO:0000256" key="5">
    <source>
        <dbReference type="ARBA" id="ARBA00025751"/>
    </source>
</evidence>
<dbReference type="CDD" id="cd06926">
    <property type="entry name" value="RNAP_II_RPB11"/>
    <property type="match status" value="1"/>
</dbReference>
<evidence type="ECO:0000313" key="8">
    <source>
        <dbReference type="EMBL" id="KAG0124631.1"/>
    </source>
</evidence>
<evidence type="ECO:0000256" key="4">
    <source>
        <dbReference type="ARBA" id="ARBA00023242"/>
    </source>
</evidence>
<dbReference type="PANTHER" id="PTHR13946">
    <property type="entry name" value="DNA-DIRECTED RNA POLYMERASE I,II,III"/>
    <property type="match status" value="1"/>
</dbReference>
<dbReference type="InterPro" id="IPR037685">
    <property type="entry name" value="RBP11"/>
</dbReference>
<evidence type="ECO:0000256" key="6">
    <source>
        <dbReference type="SAM" id="MobiDB-lite"/>
    </source>
</evidence>
<dbReference type="InterPro" id="IPR036603">
    <property type="entry name" value="RBP11-like"/>
</dbReference>
<name>A0A835TYF3_9PASS</name>
<comment type="subcellular location">
    <subcellularLocation>
        <location evidence="1">Nucleus</location>
    </subcellularLocation>
</comment>
<dbReference type="FunFam" id="3.30.1360.10:FF:000003">
    <property type="entry name" value="DNA-directed RNA polymerase II subunit RPB11"/>
    <property type="match status" value="1"/>
</dbReference>
<dbReference type="InterPro" id="IPR009025">
    <property type="entry name" value="RBP11-like_dimer"/>
</dbReference>
<reference evidence="9 10" key="2">
    <citation type="journal article" date="2021" name="J. Hered.">
        <title>Feather Gene Expression Elucidates the Developmental Basis of Plumage Iridescence in African Starlings.</title>
        <authorList>
            <person name="Rubenstein D.R."/>
            <person name="Corvelo A."/>
            <person name="MacManes M.D."/>
            <person name="Maia R."/>
            <person name="Narzisi G."/>
            <person name="Rousaki A."/>
            <person name="Vandenabeele P."/>
            <person name="Shawkey M.D."/>
            <person name="Solomon J."/>
        </authorList>
    </citation>
    <scope>NUCLEOTIDE SEQUENCE [LARGE SCALE GENOMIC DNA]</scope>
    <source>
        <strain evidence="9">SS15</strain>
    </source>
</reference>
<gene>
    <name evidence="9" type="ORF">IHE44_0007547</name>
    <name evidence="8" type="ORF">IHE44_006379</name>
</gene>
<dbReference type="OrthoDB" id="10248581at2759"/>
<protein>
    <recommendedName>
        <fullName evidence="7">DNA-directed RNA polymerase RBP11-like dimerisation domain-containing protein</fullName>
    </recommendedName>
</protein>
<dbReference type="HAMAP" id="MF_00261">
    <property type="entry name" value="RNApol_arch_Rpo11"/>
    <property type="match status" value="1"/>
</dbReference>
<dbReference type="InterPro" id="IPR022905">
    <property type="entry name" value="Rpo11-like"/>
</dbReference>
<feature type="domain" description="DNA-directed RNA polymerase RBP11-like dimerisation" evidence="7">
    <location>
        <begin position="31"/>
        <end position="103"/>
    </location>
</feature>
<dbReference type="SUPFAM" id="SSF55257">
    <property type="entry name" value="RBP11-like subunits of RNA polymerase"/>
    <property type="match status" value="1"/>
</dbReference>
<keyword evidence="4" id="KW-0539">Nucleus</keyword>
<evidence type="ECO:0000259" key="7">
    <source>
        <dbReference type="Pfam" id="PF13656"/>
    </source>
</evidence>